<name>A0A511JBK7_9CELL</name>
<dbReference type="RefSeq" id="WP_146842990.1">
    <property type="nucleotide sequence ID" value="NZ_BJWG01000008.1"/>
</dbReference>
<organism evidence="1 2">
    <name type="scientific">Cellulomonas composti</name>
    <dbReference type="NCBI Taxonomy" id="266130"/>
    <lineage>
        <taxon>Bacteria</taxon>
        <taxon>Bacillati</taxon>
        <taxon>Actinomycetota</taxon>
        <taxon>Actinomycetes</taxon>
        <taxon>Micrococcales</taxon>
        <taxon>Cellulomonadaceae</taxon>
        <taxon>Cellulomonas</taxon>
    </lineage>
</organism>
<dbReference type="EMBL" id="BJWG01000008">
    <property type="protein sequence ID" value="GEL95344.1"/>
    <property type="molecule type" value="Genomic_DNA"/>
</dbReference>
<dbReference type="Proteomes" id="UP000321720">
    <property type="component" value="Unassembled WGS sequence"/>
</dbReference>
<proteinExistence type="predicted"/>
<sequence length="329" mass="33787">MSVRTCTFEGGTNGASIPTSAAGASSAFSVSSSGLVYSTERPAHGTVGGKIPGGATGTQNWVWTQDAGDSCFVRCYANFDANGTEISIFQIRHASGNALRLFKTTAGTIRMSDPGSSNRATSSMAVSPDTTYRFEAWCKGSAAGAGEGRFAVYLGDSTTPLYESALATGLTNQAITEVRYGSIGTAIDTWWDDLGYKSGADAVYGPWVPAAPALDPDPDPPVLGIVRRLDFTGSAAGAGGTLPVVASVAQVSGPDITATLAAVSGTGSLVWSFVDDLERADDIVLTWQLEDAASGASDPATVTIGPGGTPVVRRVGGPLVWDPGDETWR</sequence>
<protein>
    <submittedName>
        <fullName evidence="1">Uncharacterized protein</fullName>
    </submittedName>
</protein>
<gene>
    <name evidence="1" type="ORF">CCO02nite_20020</name>
</gene>
<dbReference type="AlphaFoldDB" id="A0A511JBK7"/>
<keyword evidence="2" id="KW-1185">Reference proteome</keyword>
<accession>A0A511JBK7</accession>
<comment type="caution">
    <text evidence="1">The sequence shown here is derived from an EMBL/GenBank/DDBJ whole genome shotgun (WGS) entry which is preliminary data.</text>
</comment>
<reference evidence="1 2" key="1">
    <citation type="submission" date="2019-07" db="EMBL/GenBank/DDBJ databases">
        <title>Whole genome shotgun sequence of Cellulomonas composti NBRC 100758.</title>
        <authorList>
            <person name="Hosoyama A."/>
            <person name="Uohara A."/>
            <person name="Ohji S."/>
            <person name="Ichikawa N."/>
        </authorList>
    </citation>
    <scope>NUCLEOTIDE SEQUENCE [LARGE SCALE GENOMIC DNA]</scope>
    <source>
        <strain evidence="1 2">NBRC 100758</strain>
    </source>
</reference>
<evidence type="ECO:0000313" key="2">
    <source>
        <dbReference type="Proteomes" id="UP000321720"/>
    </source>
</evidence>
<evidence type="ECO:0000313" key="1">
    <source>
        <dbReference type="EMBL" id="GEL95344.1"/>
    </source>
</evidence>